<evidence type="ECO:0000256" key="5">
    <source>
        <dbReference type="ARBA" id="ARBA00023136"/>
    </source>
</evidence>
<keyword evidence="8" id="KW-1185">Reference proteome</keyword>
<feature type="transmembrane region" description="Helical" evidence="6">
    <location>
        <begin position="173"/>
        <end position="193"/>
    </location>
</feature>
<dbReference type="SUPFAM" id="SSF103473">
    <property type="entry name" value="MFS general substrate transporter"/>
    <property type="match status" value="1"/>
</dbReference>
<proteinExistence type="predicted"/>
<feature type="transmembrane region" description="Helical" evidence="6">
    <location>
        <begin position="290"/>
        <end position="309"/>
    </location>
</feature>
<evidence type="ECO:0000256" key="3">
    <source>
        <dbReference type="ARBA" id="ARBA00022692"/>
    </source>
</evidence>
<dbReference type="InterPro" id="IPR011701">
    <property type="entry name" value="MFS"/>
</dbReference>
<keyword evidence="3 6" id="KW-0812">Transmembrane</keyword>
<dbReference type="Gene3D" id="1.20.1250.20">
    <property type="entry name" value="MFS general substrate transporter like domains"/>
    <property type="match status" value="2"/>
</dbReference>
<feature type="transmembrane region" description="Helical" evidence="6">
    <location>
        <begin position="55"/>
        <end position="75"/>
    </location>
</feature>
<organism evidence="7 8">
    <name type="scientific">Amycolatopsis samaneae</name>
    <dbReference type="NCBI Taxonomy" id="664691"/>
    <lineage>
        <taxon>Bacteria</taxon>
        <taxon>Bacillati</taxon>
        <taxon>Actinomycetota</taxon>
        <taxon>Actinomycetes</taxon>
        <taxon>Pseudonocardiales</taxon>
        <taxon>Pseudonocardiaceae</taxon>
        <taxon>Amycolatopsis</taxon>
    </lineage>
</organism>
<dbReference type="PANTHER" id="PTHR23513:SF11">
    <property type="entry name" value="STAPHYLOFERRIN A TRANSPORTER"/>
    <property type="match status" value="1"/>
</dbReference>
<feature type="transmembrane region" description="Helical" evidence="6">
    <location>
        <begin position="377"/>
        <end position="399"/>
    </location>
</feature>
<feature type="transmembrane region" description="Helical" evidence="6">
    <location>
        <begin position="95"/>
        <end position="119"/>
    </location>
</feature>
<dbReference type="PRINTS" id="PR01988">
    <property type="entry name" value="EXPORTERBACE"/>
</dbReference>
<dbReference type="PANTHER" id="PTHR23513">
    <property type="entry name" value="INTEGRAL MEMBRANE EFFLUX PROTEIN-RELATED"/>
    <property type="match status" value="1"/>
</dbReference>
<feature type="transmembrane region" description="Helical" evidence="6">
    <location>
        <begin position="259"/>
        <end position="278"/>
    </location>
</feature>
<dbReference type="InterPro" id="IPR022324">
    <property type="entry name" value="Bacilysin_exporter_BacE_put"/>
</dbReference>
<feature type="transmembrane region" description="Helical" evidence="6">
    <location>
        <begin position="213"/>
        <end position="239"/>
    </location>
</feature>
<sequence>MAPPSARVTFREVFGVPEFRALWFGELLSIAGDQLARVALSVLVFTGTNSATLTGLTYALTYAPSLLGGVFLTGLADRFPRRTVMVAVDLMRAALILLVAIPGAPFWVMCVLVGAVSLLNPPFKASQLALLPQVLEGDRFVVGMGIRSMTVQSAQLLGFAGGGALLTTLDPRLALVLDAVTFVLSAAFVRFGVRARPAAAPSTEKRKSFFASLGAGGRIAFANPALRTLVIFTWLMGLLPVYEGIAAPYVASSGGGPQVIGLLLAADPIGSVIFTFVYTRWVPAGIRPKLIGPLSALTAVPLLLCFLQPGPVASIVLFIVSGGFGTVALLQATASLTLAVPDEHRAQAMGLSNTGLTTMMGISPLLGGILADQVSAQTTVGIFGVAGIALTVPLALVWWRALHSEPDRWLDEEAARAEHA</sequence>
<feature type="transmembrane region" description="Helical" evidence="6">
    <location>
        <begin position="351"/>
        <end position="371"/>
    </location>
</feature>
<accession>A0ABW5GA46</accession>
<comment type="caution">
    <text evidence="7">The sequence shown here is derived from an EMBL/GenBank/DDBJ whole genome shotgun (WGS) entry which is preliminary data.</text>
</comment>
<evidence type="ECO:0000313" key="7">
    <source>
        <dbReference type="EMBL" id="MFD2458114.1"/>
    </source>
</evidence>
<evidence type="ECO:0000256" key="6">
    <source>
        <dbReference type="SAM" id="Phobius"/>
    </source>
</evidence>
<protein>
    <submittedName>
        <fullName evidence="7">MFS transporter</fullName>
    </submittedName>
</protein>
<feature type="transmembrane region" description="Helical" evidence="6">
    <location>
        <begin position="315"/>
        <end position="339"/>
    </location>
</feature>
<evidence type="ECO:0000256" key="4">
    <source>
        <dbReference type="ARBA" id="ARBA00022989"/>
    </source>
</evidence>
<dbReference type="InterPro" id="IPR036259">
    <property type="entry name" value="MFS_trans_sf"/>
</dbReference>
<comment type="subcellular location">
    <subcellularLocation>
        <location evidence="1">Cell membrane</location>
        <topology evidence="1">Multi-pass membrane protein</topology>
    </subcellularLocation>
</comment>
<gene>
    <name evidence="7" type="ORF">ACFSYJ_05880</name>
</gene>
<dbReference type="RefSeq" id="WP_345395481.1">
    <property type="nucleotide sequence ID" value="NZ_BAABHG010000007.1"/>
</dbReference>
<reference evidence="8" key="1">
    <citation type="journal article" date="2019" name="Int. J. Syst. Evol. Microbiol.">
        <title>The Global Catalogue of Microorganisms (GCM) 10K type strain sequencing project: providing services to taxonomists for standard genome sequencing and annotation.</title>
        <authorList>
            <consortium name="The Broad Institute Genomics Platform"/>
            <consortium name="The Broad Institute Genome Sequencing Center for Infectious Disease"/>
            <person name="Wu L."/>
            <person name="Ma J."/>
        </authorList>
    </citation>
    <scope>NUCLEOTIDE SEQUENCE [LARGE SCALE GENOMIC DNA]</scope>
    <source>
        <strain evidence="8">CGMCC 4.7643</strain>
    </source>
</reference>
<keyword evidence="5 6" id="KW-0472">Membrane</keyword>
<dbReference type="Proteomes" id="UP001597419">
    <property type="component" value="Unassembled WGS sequence"/>
</dbReference>
<evidence type="ECO:0000256" key="1">
    <source>
        <dbReference type="ARBA" id="ARBA00004651"/>
    </source>
</evidence>
<dbReference type="CDD" id="cd06173">
    <property type="entry name" value="MFS_MefA_like"/>
    <property type="match status" value="1"/>
</dbReference>
<evidence type="ECO:0000313" key="8">
    <source>
        <dbReference type="Proteomes" id="UP001597419"/>
    </source>
</evidence>
<name>A0ABW5GA46_9PSEU</name>
<evidence type="ECO:0000256" key="2">
    <source>
        <dbReference type="ARBA" id="ARBA00022475"/>
    </source>
</evidence>
<keyword evidence="4 6" id="KW-1133">Transmembrane helix</keyword>
<dbReference type="EMBL" id="JBHUKU010000003">
    <property type="protein sequence ID" value="MFD2458114.1"/>
    <property type="molecule type" value="Genomic_DNA"/>
</dbReference>
<dbReference type="Pfam" id="PF07690">
    <property type="entry name" value="MFS_1"/>
    <property type="match status" value="2"/>
</dbReference>
<keyword evidence="2" id="KW-1003">Cell membrane</keyword>